<dbReference type="InterPro" id="IPR032675">
    <property type="entry name" value="LRR_dom_sf"/>
</dbReference>
<dbReference type="InterPro" id="IPR055411">
    <property type="entry name" value="LRR_FXL15/At3g58940/PEG3-like"/>
</dbReference>
<dbReference type="InterPro" id="IPR016159">
    <property type="entry name" value="Cullin_repeat-like_dom_sf"/>
</dbReference>
<dbReference type="Pfam" id="PF03081">
    <property type="entry name" value="Exo70_C"/>
    <property type="match status" value="1"/>
</dbReference>
<dbReference type="SMART" id="SM00256">
    <property type="entry name" value="FBOX"/>
    <property type="match status" value="1"/>
</dbReference>
<dbReference type="SUPFAM" id="SSF74788">
    <property type="entry name" value="Cullin repeat-like"/>
    <property type="match status" value="1"/>
</dbReference>
<comment type="caution">
    <text evidence="4">The sequence shown here is derived from an EMBL/GenBank/DDBJ whole genome shotgun (WGS) entry which is preliminary data.</text>
</comment>
<dbReference type="SUPFAM" id="SSF52047">
    <property type="entry name" value="RNI-like"/>
    <property type="match status" value="1"/>
</dbReference>
<dbReference type="Gene3D" id="1.20.1280.50">
    <property type="match status" value="1"/>
</dbReference>
<dbReference type="InterPro" id="IPR053781">
    <property type="entry name" value="F-box_AtFBL13-like"/>
</dbReference>
<dbReference type="InterPro" id="IPR006566">
    <property type="entry name" value="FBD"/>
</dbReference>
<protein>
    <recommendedName>
        <fullName evidence="3">F-box domain-containing protein</fullName>
    </recommendedName>
</protein>
<evidence type="ECO:0000256" key="1">
    <source>
        <dbReference type="ARBA" id="ARBA00006756"/>
    </source>
</evidence>
<dbReference type="InterPro" id="IPR050232">
    <property type="entry name" value="FBL13/AtMIF1-like"/>
</dbReference>
<dbReference type="Pfam" id="PF08387">
    <property type="entry name" value="FBD"/>
    <property type="match status" value="1"/>
</dbReference>
<dbReference type="Pfam" id="PF24758">
    <property type="entry name" value="LRR_At5g56370"/>
    <property type="match status" value="1"/>
</dbReference>
<proteinExistence type="inferred from homology"/>
<accession>A0ABR2TWY3</accession>
<dbReference type="CDD" id="cd22160">
    <property type="entry name" value="F-box_AtFBL13-like"/>
    <property type="match status" value="1"/>
</dbReference>
<dbReference type="PANTHER" id="PTHR31900:SF27">
    <property type="entry name" value="FBD DOMAIN-CONTAINING PROTEIN"/>
    <property type="match status" value="1"/>
</dbReference>
<name>A0ABR2TWY3_9ROSI</name>
<evidence type="ECO:0000256" key="2">
    <source>
        <dbReference type="ARBA" id="ARBA00022448"/>
    </source>
</evidence>
<keyword evidence="5" id="KW-1185">Reference proteome</keyword>
<evidence type="ECO:0000313" key="4">
    <source>
        <dbReference type="EMBL" id="KAK9041855.1"/>
    </source>
</evidence>
<evidence type="ECO:0000313" key="5">
    <source>
        <dbReference type="Proteomes" id="UP001396334"/>
    </source>
</evidence>
<dbReference type="InterPro" id="IPR046364">
    <property type="entry name" value="Exo70_C"/>
</dbReference>
<reference evidence="4 5" key="1">
    <citation type="journal article" date="2024" name="G3 (Bethesda)">
        <title>Genome assembly of Hibiscus sabdariffa L. provides insights into metabolisms of medicinal natural products.</title>
        <authorList>
            <person name="Kim T."/>
        </authorList>
    </citation>
    <scope>NUCLEOTIDE SEQUENCE [LARGE SCALE GENOMIC DNA]</scope>
    <source>
        <strain evidence="4">TK-2024</strain>
        <tissue evidence="4">Old leaves</tissue>
    </source>
</reference>
<dbReference type="SUPFAM" id="SSF81383">
    <property type="entry name" value="F-box domain"/>
    <property type="match status" value="1"/>
</dbReference>
<gene>
    <name evidence="4" type="ORF">V6N11_016944</name>
</gene>
<comment type="similarity">
    <text evidence="1">Belongs to the EXO70 family.</text>
</comment>
<evidence type="ECO:0000259" key="3">
    <source>
        <dbReference type="PROSITE" id="PS50181"/>
    </source>
</evidence>
<dbReference type="PROSITE" id="PS50181">
    <property type="entry name" value="FBOX"/>
    <property type="match status" value="1"/>
</dbReference>
<organism evidence="4 5">
    <name type="scientific">Hibiscus sabdariffa</name>
    <name type="common">roselle</name>
    <dbReference type="NCBI Taxonomy" id="183260"/>
    <lineage>
        <taxon>Eukaryota</taxon>
        <taxon>Viridiplantae</taxon>
        <taxon>Streptophyta</taxon>
        <taxon>Embryophyta</taxon>
        <taxon>Tracheophyta</taxon>
        <taxon>Spermatophyta</taxon>
        <taxon>Magnoliopsida</taxon>
        <taxon>eudicotyledons</taxon>
        <taxon>Gunneridae</taxon>
        <taxon>Pentapetalae</taxon>
        <taxon>rosids</taxon>
        <taxon>malvids</taxon>
        <taxon>Malvales</taxon>
        <taxon>Malvaceae</taxon>
        <taxon>Malvoideae</taxon>
        <taxon>Hibiscus</taxon>
    </lineage>
</organism>
<dbReference type="Pfam" id="PF00646">
    <property type="entry name" value="F-box"/>
    <property type="match status" value="1"/>
</dbReference>
<keyword evidence="2" id="KW-0813">Transport</keyword>
<dbReference type="SMART" id="SM00579">
    <property type="entry name" value="FBD"/>
    <property type="match status" value="1"/>
</dbReference>
<feature type="domain" description="F-box" evidence="3">
    <location>
        <begin position="8"/>
        <end position="44"/>
    </location>
</feature>
<dbReference type="EMBL" id="JBBPBN010000004">
    <property type="protein sequence ID" value="KAK9041855.1"/>
    <property type="molecule type" value="Genomic_DNA"/>
</dbReference>
<sequence length="620" mass="70760">MAKSVKGVVQINDLPDSVLIHILSFLSTKDAARTSILSTRWRNLFTLVPNLNFDLDEKCPFWGWGRGDCKAPIKSFRCFVDGVLFFHDTENVDKFRLKFCRKRSESVDSISACRWISCALKRGVKHLDLNISLNKFTLPDALFTCRTLVTLKLDISLVFKIPEDIHFPNLQTLHLRSVIFFDDNSVKSLFSSCSNLEDVVIEKCSMTNVRSFSISHLFLKRLSIIHSCDNFKCWLMIDTPHLSNFKLIDNVVAGYSLKNLESIVSVDIQIQLEDEDLRADTRHATSIFREIYLARSLVMSAYSLELLLSCEPLPAFPTLVELEVPYNKAEQLNLGDKGLETLLPLLPELQNLAFRQDVLNSLPEEVPSCLLFKVKVIEISNFVYDQDCIRKAKYILENGRALEKLTIPATIRLQALNSLVRLSESVFSLLTDFKSTIHKDSSKAMIPGDGLHPLTTYSMNYLTLLADYDNILTDIISDWPPSAPARSSLPKEFFDSRDFNESPVAISVRIAWLILVLCKLDCKSKHYKDVSLSYLFLASNLQHIISRVRTSSLVHLLDEEWLAKHEAKVRQFTTNYEQLAWGKVFDSLPENPTAGMTEREAKECFKKFNTSFEDAYLKLH</sequence>
<dbReference type="PANTHER" id="PTHR31900">
    <property type="entry name" value="F-BOX/RNI SUPERFAMILY PROTEIN-RELATED"/>
    <property type="match status" value="1"/>
</dbReference>
<dbReference type="Proteomes" id="UP001396334">
    <property type="component" value="Unassembled WGS sequence"/>
</dbReference>
<dbReference type="Gene3D" id="3.80.10.10">
    <property type="entry name" value="Ribonuclease Inhibitor"/>
    <property type="match status" value="1"/>
</dbReference>
<dbReference type="Gene3D" id="1.20.1280.170">
    <property type="entry name" value="Exocyst complex component Exo70"/>
    <property type="match status" value="1"/>
</dbReference>
<dbReference type="InterPro" id="IPR001810">
    <property type="entry name" value="F-box_dom"/>
</dbReference>
<dbReference type="InterPro" id="IPR036047">
    <property type="entry name" value="F-box-like_dom_sf"/>
</dbReference>